<gene>
    <name evidence="3" type="ORF">FUA23_17870</name>
</gene>
<dbReference type="InterPro" id="IPR000836">
    <property type="entry name" value="PRTase_dom"/>
</dbReference>
<sequence length="236" mass="26058">MSIKRTFHTLGDGLMTLLFPRLCLNCQRAVVAGQRPQLCIPCNNDLALTNHWLMPENGVTDRMVGRLPVTFGAALLAFNTGTVCQQLIHALKYYHRPEVGVQLGEQLAELIKDHPALQDLDGIVPVPIHPNRRHERGYNQAEKIAEGMATVLRKPVYPKALKRVVFKGSQTKRTRYERVENTRESFGTGEGDFAGKHLLLVDDVLTTGATVDFCGNILLASHEGLKLGVATLAIAE</sequence>
<feature type="domain" description="Phosphoribosyltransferase" evidence="2">
    <location>
        <begin position="169"/>
        <end position="233"/>
    </location>
</feature>
<evidence type="ECO:0000259" key="2">
    <source>
        <dbReference type="Pfam" id="PF00156"/>
    </source>
</evidence>
<organism evidence="3 4">
    <name type="scientific">Neolewinella aurantiaca</name>
    <dbReference type="NCBI Taxonomy" id="2602767"/>
    <lineage>
        <taxon>Bacteria</taxon>
        <taxon>Pseudomonadati</taxon>
        <taxon>Bacteroidota</taxon>
        <taxon>Saprospiria</taxon>
        <taxon>Saprospirales</taxon>
        <taxon>Lewinellaceae</taxon>
        <taxon>Neolewinella</taxon>
    </lineage>
</organism>
<dbReference type="PANTHER" id="PTHR47505:SF1">
    <property type="entry name" value="DNA UTILIZATION PROTEIN YHGH"/>
    <property type="match status" value="1"/>
</dbReference>
<evidence type="ECO:0000313" key="4">
    <source>
        <dbReference type="Proteomes" id="UP000321907"/>
    </source>
</evidence>
<comment type="similarity">
    <text evidence="1">Belongs to the ComF/GntX family.</text>
</comment>
<dbReference type="Pfam" id="PF00156">
    <property type="entry name" value="Pribosyltran"/>
    <property type="match status" value="1"/>
</dbReference>
<proteinExistence type="inferred from homology"/>
<dbReference type="PANTHER" id="PTHR47505">
    <property type="entry name" value="DNA UTILIZATION PROTEIN YHGH"/>
    <property type="match status" value="1"/>
</dbReference>
<dbReference type="AlphaFoldDB" id="A0A5C7FNZ5"/>
<dbReference type="EMBL" id="VOXD01000033">
    <property type="protein sequence ID" value="TXF87679.1"/>
    <property type="molecule type" value="Genomic_DNA"/>
</dbReference>
<evidence type="ECO:0000256" key="1">
    <source>
        <dbReference type="ARBA" id="ARBA00008007"/>
    </source>
</evidence>
<name>A0A5C7FNZ5_9BACT</name>
<evidence type="ECO:0000313" key="3">
    <source>
        <dbReference type="EMBL" id="TXF87679.1"/>
    </source>
</evidence>
<dbReference type="CDD" id="cd06223">
    <property type="entry name" value="PRTases_typeI"/>
    <property type="match status" value="1"/>
</dbReference>
<dbReference type="Proteomes" id="UP000321907">
    <property type="component" value="Unassembled WGS sequence"/>
</dbReference>
<dbReference type="SUPFAM" id="SSF53271">
    <property type="entry name" value="PRTase-like"/>
    <property type="match status" value="1"/>
</dbReference>
<dbReference type="OrthoDB" id="9779910at2"/>
<dbReference type="RefSeq" id="WP_147932134.1">
    <property type="nucleotide sequence ID" value="NZ_VOXD01000033.1"/>
</dbReference>
<reference evidence="3 4" key="1">
    <citation type="submission" date="2019-08" db="EMBL/GenBank/DDBJ databases">
        <title>Lewinella sp. strain SSH13 Genome sequencing and assembly.</title>
        <authorList>
            <person name="Kim I."/>
        </authorList>
    </citation>
    <scope>NUCLEOTIDE SEQUENCE [LARGE SCALE GENOMIC DNA]</scope>
    <source>
        <strain evidence="3 4">SSH13</strain>
    </source>
</reference>
<dbReference type="InterPro" id="IPR029057">
    <property type="entry name" value="PRTase-like"/>
</dbReference>
<protein>
    <submittedName>
        <fullName evidence="3">ComF family protein</fullName>
    </submittedName>
</protein>
<accession>A0A5C7FNZ5</accession>
<dbReference type="Gene3D" id="3.40.50.2020">
    <property type="match status" value="1"/>
</dbReference>
<comment type="caution">
    <text evidence="3">The sequence shown here is derived from an EMBL/GenBank/DDBJ whole genome shotgun (WGS) entry which is preliminary data.</text>
</comment>
<keyword evidence="4" id="KW-1185">Reference proteome</keyword>
<dbReference type="InterPro" id="IPR051910">
    <property type="entry name" value="ComF/GntX_DNA_util-trans"/>
</dbReference>